<name>A0ABS2THL7_9ACTO</name>
<reference evidence="2" key="1">
    <citation type="submission" date="2021-02" db="EMBL/GenBank/DDBJ databases">
        <title>Leucobacter sp. CX169.</title>
        <authorList>
            <person name="Cheng Y."/>
        </authorList>
    </citation>
    <scope>NUCLEOTIDE SEQUENCE [LARGE SCALE GENOMIC DNA]</scope>
    <source>
        <strain evidence="2">JY899</strain>
    </source>
</reference>
<organism evidence="1 2">
    <name type="scientific">Flaviflexus equikiangi</name>
    <dbReference type="NCBI Taxonomy" id="2758573"/>
    <lineage>
        <taxon>Bacteria</taxon>
        <taxon>Bacillati</taxon>
        <taxon>Actinomycetota</taxon>
        <taxon>Actinomycetes</taxon>
        <taxon>Actinomycetales</taxon>
        <taxon>Actinomycetaceae</taxon>
        <taxon>Flaviflexus</taxon>
    </lineage>
</organism>
<sequence>MTDWIENALRCPKTGTELTREGEFYVSASSPAWRYRIDNGVPILLPTEAVQVNPS</sequence>
<evidence type="ECO:0000313" key="2">
    <source>
        <dbReference type="Proteomes" id="UP000705983"/>
    </source>
</evidence>
<accession>A0ABS2THL7</accession>
<evidence type="ECO:0008006" key="3">
    <source>
        <dbReference type="Google" id="ProtNLM"/>
    </source>
</evidence>
<dbReference type="EMBL" id="JAFFJS010000005">
    <property type="protein sequence ID" value="MBM9433848.1"/>
    <property type="molecule type" value="Genomic_DNA"/>
</dbReference>
<keyword evidence="2" id="KW-1185">Reference proteome</keyword>
<proteinExistence type="predicted"/>
<protein>
    <recommendedName>
        <fullName evidence="3">Trm112 family protein</fullName>
    </recommendedName>
</protein>
<comment type="caution">
    <text evidence="1">The sequence shown here is derived from an EMBL/GenBank/DDBJ whole genome shotgun (WGS) entry which is preliminary data.</text>
</comment>
<gene>
    <name evidence="1" type="ORF">JVW63_09105</name>
</gene>
<dbReference type="Gene3D" id="2.20.25.10">
    <property type="match status" value="1"/>
</dbReference>
<dbReference type="Proteomes" id="UP000705983">
    <property type="component" value="Unassembled WGS sequence"/>
</dbReference>
<dbReference type="RefSeq" id="WP_187996953.1">
    <property type="nucleotide sequence ID" value="NZ_JACEXG010000005.1"/>
</dbReference>
<dbReference type="SUPFAM" id="SSF158997">
    <property type="entry name" value="Trm112p-like"/>
    <property type="match status" value="1"/>
</dbReference>
<evidence type="ECO:0000313" key="1">
    <source>
        <dbReference type="EMBL" id="MBM9433848.1"/>
    </source>
</evidence>